<dbReference type="SUPFAM" id="SSF54523">
    <property type="entry name" value="Pili subunits"/>
    <property type="match status" value="1"/>
</dbReference>
<feature type="domain" description="Trimeric autotransporter adhesin YadA-like stalk" evidence="13">
    <location>
        <begin position="201"/>
        <end position="239"/>
    </location>
</feature>
<evidence type="ECO:0000256" key="4">
    <source>
        <dbReference type="ARBA" id="ARBA00022448"/>
    </source>
</evidence>
<evidence type="ECO:0000256" key="6">
    <source>
        <dbReference type="ARBA" id="ARBA00022692"/>
    </source>
</evidence>
<evidence type="ECO:0000256" key="5">
    <source>
        <dbReference type="ARBA" id="ARBA00022452"/>
    </source>
</evidence>
<evidence type="ECO:0000256" key="3">
    <source>
        <dbReference type="ARBA" id="ARBA00005848"/>
    </source>
</evidence>
<dbReference type="InterPro" id="IPR011049">
    <property type="entry name" value="Serralysin-like_metalloprot_C"/>
</dbReference>
<feature type="domain" description="Trimeric autotransporter adhesin YadA-like stalk" evidence="13">
    <location>
        <begin position="298"/>
        <end position="330"/>
    </location>
</feature>
<keyword evidence="4" id="KW-0813">Transport</keyword>
<organism evidence="14 15">
    <name type="scientific">Ancylobacter oerskovii</name>
    <dbReference type="NCBI Taxonomy" id="459519"/>
    <lineage>
        <taxon>Bacteria</taxon>
        <taxon>Pseudomonadati</taxon>
        <taxon>Pseudomonadota</taxon>
        <taxon>Alphaproteobacteria</taxon>
        <taxon>Hyphomicrobiales</taxon>
        <taxon>Xanthobacteraceae</taxon>
        <taxon>Ancylobacter</taxon>
    </lineage>
</organism>
<keyword evidence="9" id="KW-0472">Membrane</keyword>
<evidence type="ECO:0000256" key="1">
    <source>
        <dbReference type="ARBA" id="ARBA00004241"/>
    </source>
</evidence>
<dbReference type="RefSeq" id="WP_213355292.1">
    <property type="nucleotide sequence ID" value="NZ_JAHBGB010000043.1"/>
</dbReference>
<dbReference type="Gene3D" id="3.30.1300.30">
    <property type="entry name" value="GSPII I/J protein-like"/>
    <property type="match status" value="1"/>
</dbReference>
<dbReference type="Gene3D" id="6.10.250.2040">
    <property type="match status" value="2"/>
</dbReference>
<sequence length="757" mass="77968">MNISSKRPTRANAILRANRKLIGTAIALALAAAAPASAELPQPQAPCDGAANTCYHNGLYYTDNSWVTRRVTEFADGSGSVADDFNYYDSQTKTWSLTDAGSQMFYWYVDGYDEYGYPITQTQYAYAPAAVAMEDFKTLDLGGVMAAGSGGRISNLADGVAPMDAVNKRQLDSAMQNAGGNDPLAVKYTDSNRNAVSVGGRVMNVADGQAGNDSANMNQLWGVANVAQDGVNRAVNAQGRADSAFNNAATAQARADLGVSNAATAQRTADQVGTDLAALDARAVQFGTDGVIQGKGARLANLGDGVDATDAVTKRQLDALAGEVGGIAGDSLQFDGTTYNATRTGVATRISGVADGEAASDAVNKGQLDAVATDVGQVNDKALLFDGVTYNATRGGAATRISGVADGVDAGDAVNKGQLDTVSGQLQDLDGLAVKYTDASHTAVVFGNPGGQAVRLSNVADGVDATDAVNKRQLDALAGEVGGIAGDALLFDGEAYNAMRGGQSTRITGVAAAITGGDAVNFDQVSALTAVFGGGVSWSNGVLTNPTYNIGGGNFSNVGDALAAVDSKLANLENRVGGVEINPALNRPVLYDDTNQDAVTLEGVNGTRISNVQAGVDGMDAANVDQVRQGVAESRSYTDKRSQETLRDAKAYTDSRVDDMWRGVEDIAAQVDRRFHQTDKRINRQSAMTAAMVQMATNAAGSRSERGRIGAGLGWSSGERALSVGYSRAIGERGSFSIGGALSGGESSAGIGFGFDL</sequence>
<evidence type="ECO:0000256" key="11">
    <source>
        <dbReference type="SAM" id="SignalP"/>
    </source>
</evidence>
<feature type="domain" description="Trimeric autotransporter adhesin YadA-like stalk" evidence="13">
    <location>
        <begin position="152"/>
        <end position="181"/>
    </location>
</feature>
<dbReference type="Pfam" id="PF03895">
    <property type="entry name" value="YadA_anchor"/>
    <property type="match status" value="1"/>
</dbReference>
<keyword evidence="7 11" id="KW-0732">Signal</keyword>
<evidence type="ECO:0000313" key="15">
    <source>
        <dbReference type="Proteomes" id="UP001597299"/>
    </source>
</evidence>
<gene>
    <name evidence="14" type="ORF">ACFSNC_26170</name>
</gene>
<dbReference type="EMBL" id="JBHUHD010000005">
    <property type="protein sequence ID" value="MFD2143837.1"/>
    <property type="molecule type" value="Genomic_DNA"/>
</dbReference>
<comment type="caution">
    <text evidence="14">The sequence shown here is derived from an EMBL/GenBank/DDBJ whole genome shotgun (WGS) entry which is preliminary data.</text>
</comment>
<dbReference type="InterPro" id="IPR005594">
    <property type="entry name" value="YadA_C"/>
</dbReference>
<feature type="domain" description="Trimeric autotransporter adhesin YadA-like stalk" evidence="13">
    <location>
        <begin position="349"/>
        <end position="378"/>
    </location>
</feature>
<evidence type="ECO:0000256" key="7">
    <source>
        <dbReference type="ARBA" id="ARBA00022729"/>
    </source>
</evidence>
<dbReference type="Gene3D" id="2.150.10.10">
    <property type="entry name" value="Serralysin-like metalloprotease, C-terminal"/>
    <property type="match status" value="1"/>
</dbReference>
<name>A0ABW4Z5T5_9HYPH</name>
<feature type="domain" description="Trimeric autotransporter adhesin YadA-like stalk" evidence="13">
    <location>
        <begin position="455"/>
        <end position="485"/>
    </location>
</feature>
<comment type="subcellular location">
    <subcellularLocation>
        <location evidence="2">Cell outer membrane</location>
    </subcellularLocation>
    <subcellularLocation>
        <location evidence="1">Cell surface</location>
    </subcellularLocation>
</comment>
<keyword evidence="15" id="KW-1185">Reference proteome</keyword>
<evidence type="ECO:0000256" key="10">
    <source>
        <dbReference type="ARBA" id="ARBA00023237"/>
    </source>
</evidence>
<evidence type="ECO:0000256" key="9">
    <source>
        <dbReference type="ARBA" id="ARBA00023136"/>
    </source>
</evidence>
<dbReference type="InterPro" id="IPR045584">
    <property type="entry name" value="Pilin-like"/>
</dbReference>
<accession>A0ABW4Z5T5</accession>
<feature type="domain" description="Trimeric autotransporter adhesin YadA-like stalk" evidence="13">
    <location>
        <begin position="400"/>
        <end position="428"/>
    </location>
</feature>
<protein>
    <submittedName>
        <fullName evidence="14">YadA-like family protein</fullName>
    </submittedName>
</protein>
<keyword evidence="8" id="KW-0653">Protein transport</keyword>
<dbReference type="InterPro" id="IPR008635">
    <property type="entry name" value="Coiled_stalk_dom"/>
</dbReference>
<evidence type="ECO:0000259" key="13">
    <source>
        <dbReference type="Pfam" id="PF05662"/>
    </source>
</evidence>
<proteinExistence type="inferred from homology"/>
<dbReference type="Proteomes" id="UP001597299">
    <property type="component" value="Unassembled WGS sequence"/>
</dbReference>
<dbReference type="SUPFAM" id="SSF101967">
    <property type="entry name" value="Adhesin YadA, collagen-binding domain"/>
    <property type="match status" value="1"/>
</dbReference>
<dbReference type="Gene3D" id="1.20.5.170">
    <property type="match status" value="1"/>
</dbReference>
<evidence type="ECO:0000256" key="2">
    <source>
        <dbReference type="ARBA" id="ARBA00004442"/>
    </source>
</evidence>
<evidence type="ECO:0000313" key="14">
    <source>
        <dbReference type="EMBL" id="MFD2143837.1"/>
    </source>
</evidence>
<comment type="similarity">
    <text evidence="3">Belongs to the autotransporter-2 (AT-2) (TC 1.B.40) family.</text>
</comment>
<keyword evidence="5" id="KW-1134">Transmembrane beta strand</keyword>
<evidence type="ECO:0000256" key="8">
    <source>
        <dbReference type="ARBA" id="ARBA00022927"/>
    </source>
</evidence>
<feature type="signal peptide" evidence="11">
    <location>
        <begin position="1"/>
        <end position="38"/>
    </location>
</feature>
<evidence type="ECO:0000259" key="12">
    <source>
        <dbReference type="Pfam" id="PF03895"/>
    </source>
</evidence>
<feature type="chain" id="PRO_5047344722" evidence="11">
    <location>
        <begin position="39"/>
        <end position="757"/>
    </location>
</feature>
<feature type="domain" description="Trimeric autotransporter adhesin YadA-like C-terminal membrane anchor" evidence="12">
    <location>
        <begin position="705"/>
        <end position="756"/>
    </location>
</feature>
<dbReference type="Pfam" id="PF05662">
    <property type="entry name" value="YadA_stalk"/>
    <property type="match status" value="8"/>
</dbReference>
<reference evidence="15" key="1">
    <citation type="journal article" date="2019" name="Int. J. Syst. Evol. Microbiol.">
        <title>The Global Catalogue of Microorganisms (GCM) 10K type strain sequencing project: providing services to taxonomists for standard genome sequencing and annotation.</title>
        <authorList>
            <consortium name="The Broad Institute Genomics Platform"/>
            <consortium name="The Broad Institute Genome Sequencing Center for Infectious Disease"/>
            <person name="Wu L."/>
            <person name="Ma J."/>
        </authorList>
    </citation>
    <scope>NUCLEOTIDE SEQUENCE [LARGE SCALE GENOMIC DNA]</scope>
    <source>
        <strain evidence="15">CCM 7435</strain>
    </source>
</reference>
<keyword evidence="6" id="KW-0812">Transmembrane</keyword>
<feature type="domain" description="Trimeric autotransporter adhesin YadA-like stalk" evidence="13">
    <location>
        <begin position="608"/>
        <end position="641"/>
    </location>
</feature>
<keyword evidence="10" id="KW-0998">Cell outer membrane</keyword>
<feature type="domain" description="Trimeric autotransporter adhesin YadA-like stalk" evidence="13">
    <location>
        <begin position="506"/>
        <end position="535"/>
    </location>
</feature>